<name>A0ACC2MKV1_PERAE</name>
<evidence type="ECO:0000313" key="2">
    <source>
        <dbReference type="Proteomes" id="UP001234297"/>
    </source>
</evidence>
<keyword evidence="2" id="KW-1185">Reference proteome</keyword>
<dbReference type="EMBL" id="CM056810">
    <property type="protein sequence ID" value="KAJ8646003.1"/>
    <property type="molecule type" value="Genomic_DNA"/>
</dbReference>
<dbReference type="Proteomes" id="UP001234297">
    <property type="component" value="Chromosome 2"/>
</dbReference>
<organism evidence="1 2">
    <name type="scientific">Persea americana</name>
    <name type="common">Avocado</name>
    <dbReference type="NCBI Taxonomy" id="3435"/>
    <lineage>
        <taxon>Eukaryota</taxon>
        <taxon>Viridiplantae</taxon>
        <taxon>Streptophyta</taxon>
        <taxon>Embryophyta</taxon>
        <taxon>Tracheophyta</taxon>
        <taxon>Spermatophyta</taxon>
        <taxon>Magnoliopsida</taxon>
        <taxon>Magnoliidae</taxon>
        <taxon>Laurales</taxon>
        <taxon>Lauraceae</taxon>
        <taxon>Persea</taxon>
    </lineage>
</organism>
<comment type="caution">
    <text evidence="1">The sequence shown here is derived from an EMBL/GenBank/DDBJ whole genome shotgun (WGS) entry which is preliminary data.</text>
</comment>
<reference evidence="1 2" key="1">
    <citation type="journal article" date="2022" name="Hortic Res">
        <title>A haplotype resolved chromosomal level avocado genome allows analysis of novel avocado genes.</title>
        <authorList>
            <person name="Nath O."/>
            <person name="Fletcher S.J."/>
            <person name="Hayward A."/>
            <person name="Shaw L.M."/>
            <person name="Masouleh A.K."/>
            <person name="Furtado A."/>
            <person name="Henry R.J."/>
            <person name="Mitter N."/>
        </authorList>
    </citation>
    <scope>NUCLEOTIDE SEQUENCE [LARGE SCALE GENOMIC DNA]</scope>
    <source>
        <strain evidence="2">cv. Hass</strain>
    </source>
</reference>
<gene>
    <name evidence="1" type="ORF">MRB53_007751</name>
</gene>
<protein>
    <submittedName>
        <fullName evidence="1">Uncharacterized protein</fullName>
    </submittedName>
</protein>
<sequence length="663" mass="73555">MGKLSSIILLTTLIIPCILASKQCDFPAVFNLGDSNSDTGGLSAAFRAFPPPNGETFFHHPAGRVSDGRLIIDFIAQSAALPYLHAYLDSIAPNFKHGVNFATAGATITTTNTTLSQSWVSPISLNVQILEYYQFRTRSQLPTNPAVFKSLLPKKEYFYQGLYTFDIGQNDLGAAYFSGMTTDEVIAAVPDIINHFGQIVKDIYWQGGRSFWIHNTGPIGCLPYLLERYPVGTIELDRYGCGRTFNLGAQYFNEKLKEVVVQLRKDLPLAALTYVDIYSVKYNLITHAKKYGFENPFVACCGQLALKQCDFPAVFNFGDSNSDTGGFSATFGPAFPPNGVTFFHHPAGRYSDGRLIVDFIAQGVGLPYLHAYLDSIAPNFTHGANFATAGSTIRSQNTTLSQSGFSPIFLNVQFWEFSQFRTRSQLPTNPVFKNLLPKEEYFSQGLYTFDIGQNDLTAAYFSGMTTAEVIAAVPDIVNHFSKVVKDIYRQGGRSFWIHNTAPIGCLPYVLERLPLRTPEVDRYGCGSPFNSAAQHFNEILKELVVQLRKDLPLAALTYVDIYSVKYNLITHAKKYGFEHPLVACRGHGGKYNFNQKVGSGATKYINRTAVLIGKSCKNPSVRVSWDGVHFTEAANKWIFNQIVDGAFSDPPLPLRLACYREAQ</sequence>
<evidence type="ECO:0000313" key="1">
    <source>
        <dbReference type="EMBL" id="KAJ8646003.1"/>
    </source>
</evidence>
<proteinExistence type="predicted"/>
<accession>A0ACC2MKV1</accession>